<dbReference type="Pfam" id="PF01464">
    <property type="entry name" value="SLT"/>
    <property type="match status" value="1"/>
</dbReference>
<evidence type="ECO:0000256" key="2">
    <source>
        <dbReference type="SAM" id="SignalP"/>
    </source>
</evidence>
<dbReference type="InterPro" id="IPR008258">
    <property type="entry name" value="Transglycosylase_SLT_dom_1"/>
</dbReference>
<name>A0AAJ1U6K5_9RHOB</name>
<keyword evidence="2" id="KW-0732">Signal</keyword>
<comment type="caution">
    <text evidence="4">The sequence shown here is derived from an EMBL/GenBank/DDBJ whole genome shotgun (WGS) entry which is preliminary data.</text>
</comment>
<evidence type="ECO:0000313" key="5">
    <source>
        <dbReference type="Proteomes" id="UP001227162"/>
    </source>
</evidence>
<feature type="domain" description="Transglycosylase SLT" evidence="3">
    <location>
        <begin position="120"/>
        <end position="186"/>
    </location>
</feature>
<dbReference type="InterPro" id="IPR023346">
    <property type="entry name" value="Lysozyme-like_dom_sf"/>
</dbReference>
<dbReference type="EMBL" id="JANFFA010000002">
    <property type="protein sequence ID" value="MDQ2093980.1"/>
    <property type="molecule type" value="Genomic_DNA"/>
</dbReference>
<dbReference type="SUPFAM" id="SSF53955">
    <property type="entry name" value="Lysozyme-like"/>
    <property type="match status" value="1"/>
</dbReference>
<evidence type="ECO:0000256" key="1">
    <source>
        <dbReference type="ARBA" id="ARBA00009387"/>
    </source>
</evidence>
<dbReference type="Proteomes" id="UP001227162">
    <property type="component" value="Unassembled WGS sequence"/>
</dbReference>
<gene>
    <name evidence="4" type="ORF">NOI20_07655</name>
</gene>
<organism evidence="4 5">
    <name type="scientific">Rhodalgimonas zhirmunskyi</name>
    <dbReference type="NCBI Taxonomy" id="2964767"/>
    <lineage>
        <taxon>Bacteria</taxon>
        <taxon>Pseudomonadati</taxon>
        <taxon>Pseudomonadota</taxon>
        <taxon>Alphaproteobacteria</taxon>
        <taxon>Rhodobacterales</taxon>
        <taxon>Roseobacteraceae</taxon>
        <taxon>Rhodalgimonas</taxon>
    </lineage>
</organism>
<reference evidence="4" key="1">
    <citation type="submission" date="2022-07" db="EMBL/GenBank/DDBJ databases">
        <authorList>
            <person name="Otstavnykh N."/>
            <person name="Isaeva M."/>
            <person name="Bystritskaya E."/>
        </authorList>
    </citation>
    <scope>NUCLEOTIDE SEQUENCE</scope>
    <source>
        <strain evidence="4">10Alg 79</strain>
    </source>
</reference>
<comment type="similarity">
    <text evidence="1">Belongs to the virb1 family.</text>
</comment>
<evidence type="ECO:0000313" key="4">
    <source>
        <dbReference type="EMBL" id="MDQ2093980.1"/>
    </source>
</evidence>
<feature type="chain" id="PRO_5042566047" evidence="2">
    <location>
        <begin position="41"/>
        <end position="252"/>
    </location>
</feature>
<dbReference type="AlphaFoldDB" id="A0AAJ1U6K5"/>
<protein>
    <submittedName>
        <fullName evidence="4">Transglycosylase SLT domain-containing protein</fullName>
    </submittedName>
</protein>
<reference evidence="4" key="2">
    <citation type="submission" date="2023-04" db="EMBL/GenBank/DDBJ databases">
        <title>'Rhodoalgimonas zhirmunskyi' gen. nov., isolated from a red alga.</title>
        <authorList>
            <person name="Nedashkovskaya O.I."/>
            <person name="Otstavnykh N.Y."/>
            <person name="Bystritskaya E.P."/>
            <person name="Balabanova L.A."/>
            <person name="Isaeva M.P."/>
        </authorList>
    </citation>
    <scope>NUCLEOTIDE SEQUENCE</scope>
    <source>
        <strain evidence="4">10Alg 79</strain>
    </source>
</reference>
<sequence length="252" mass="28572">MLTVEVLTNRSALCPNRFKFLFFLYSFFSFLCTLPDNAFAQVYTRNPQEVCDQAAQIAADRSGVPVTVLQAITRTETGRKRNGHFGPWPWTVNMEGRGVWFDSLDEARAYVFKNFKRGARSFDIGCFQINYKWHHQNFSSIDEMFDPQENANYAALFLKSLYKELGDWSEAAGAYHSRTPKHANRYRQIFEKHRAKAPGEIQLATTASPAAPTRKNAFPLLKGESSAQLGSLMPIGTSVIHGRFIQLADSKE</sequence>
<proteinExistence type="inferred from homology"/>
<feature type="signal peptide" evidence="2">
    <location>
        <begin position="1"/>
        <end position="40"/>
    </location>
</feature>
<evidence type="ECO:0000259" key="3">
    <source>
        <dbReference type="Pfam" id="PF01464"/>
    </source>
</evidence>
<keyword evidence="5" id="KW-1185">Reference proteome</keyword>
<dbReference type="RefSeq" id="WP_317625605.1">
    <property type="nucleotide sequence ID" value="NZ_JANFFA010000002.1"/>
</dbReference>
<accession>A0AAJ1U6K5</accession>
<dbReference type="Gene3D" id="1.10.530.10">
    <property type="match status" value="1"/>
</dbReference>